<dbReference type="RefSeq" id="WP_052008733.1">
    <property type="nucleotide sequence ID" value="NZ_AODL01000007.1"/>
</dbReference>
<dbReference type="PANTHER" id="PTHR37804:SF1">
    <property type="entry name" value="CDAA REGULATORY PROTEIN CDAR"/>
    <property type="match status" value="1"/>
</dbReference>
<name>W7D0I6_9LIST</name>
<evidence type="ECO:0008006" key="3">
    <source>
        <dbReference type="Google" id="ProtNLM"/>
    </source>
</evidence>
<evidence type="ECO:0000313" key="1">
    <source>
        <dbReference type="EMBL" id="EUJ45324.1"/>
    </source>
</evidence>
<dbReference type="InterPro" id="IPR012505">
    <property type="entry name" value="YbbR"/>
</dbReference>
<reference evidence="1 2" key="1">
    <citation type="journal article" date="2014" name="Int. J. Syst. Evol. Microbiol.">
        <title>Listeria floridensis sp. nov., Listeria aquatica sp. nov., Listeria cornellensis sp. nov., Listeria riparia sp. nov. and Listeria grandensis sp. nov., from agricultural and natural environments.</title>
        <authorList>
            <person name="den Bakker H.C."/>
            <person name="Warchocki S."/>
            <person name="Wright E.M."/>
            <person name="Allred A.F."/>
            <person name="Ahlstrom C."/>
            <person name="Manuel C.S."/>
            <person name="Stasiewicz M.J."/>
            <person name="Burrell A."/>
            <person name="Roof S."/>
            <person name="Strawn L."/>
            <person name="Fortes E.D."/>
            <person name="Nightingale K.K."/>
            <person name="Kephart D."/>
            <person name="Wiedmann M."/>
        </authorList>
    </citation>
    <scope>NUCLEOTIDE SEQUENCE [LARGE SCALE GENOMIC DNA]</scope>
    <source>
        <strain evidence="1 2">FSL S10-1204</strain>
    </source>
</reference>
<proteinExistence type="predicted"/>
<dbReference type="Pfam" id="PF07949">
    <property type="entry name" value="YbbR"/>
    <property type="match status" value="1"/>
</dbReference>
<comment type="caution">
    <text evidence="1">The sequence shown here is derived from an EMBL/GenBank/DDBJ whole genome shotgun (WGS) entry which is preliminary data.</text>
</comment>
<protein>
    <recommendedName>
        <fullName evidence="3">YbbR family protein</fullName>
    </recommendedName>
</protein>
<dbReference type="OrthoDB" id="2960905at2"/>
<keyword evidence="2" id="KW-1185">Reference proteome</keyword>
<dbReference type="PANTHER" id="PTHR37804">
    <property type="entry name" value="CDAA REGULATORY PROTEIN CDAR"/>
    <property type="match status" value="1"/>
</dbReference>
<dbReference type="Gene3D" id="2.170.120.30">
    <property type="match status" value="1"/>
</dbReference>
<gene>
    <name evidence="1" type="ORF">PRIP_05678</name>
</gene>
<organism evidence="1 2">
    <name type="scientific">Listeria riparia FSL S10-1204</name>
    <dbReference type="NCBI Taxonomy" id="1265816"/>
    <lineage>
        <taxon>Bacteria</taxon>
        <taxon>Bacillati</taxon>
        <taxon>Bacillota</taxon>
        <taxon>Bacilli</taxon>
        <taxon>Bacillales</taxon>
        <taxon>Listeriaceae</taxon>
        <taxon>Listeria</taxon>
    </lineage>
</organism>
<dbReference type="Proteomes" id="UP000019248">
    <property type="component" value="Unassembled WGS sequence"/>
</dbReference>
<dbReference type="InterPro" id="IPR053154">
    <property type="entry name" value="c-di-AMP_regulator"/>
</dbReference>
<dbReference type="EMBL" id="AODL01000007">
    <property type="protein sequence ID" value="EUJ45324.1"/>
    <property type="molecule type" value="Genomic_DNA"/>
</dbReference>
<sequence>MMDRILSNKWSVRIISLIFAAVLFTYITSSSDKAINIGESGTYVDVINNVPVEVYYDKDEMTVSGVPDTVDVTVTGSKGLVQLAKSQSNLIAYIDLKKAKTGTQNVKIQTERPLRSFESNYQSSNC</sequence>
<accession>W7D0I6</accession>
<dbReference type="PATRIC" id="fig|1265816.5.peg.1118"/>
<dbReference type="AlphaFoldDB" id="W7D0I6"/>
<evidence type="ECO:0000313" key="2">
    <source>
        <dbReference type="Proteomes" id="UP000019248"/>
    </source>
</evidence>